<dbReference type="InterPro" id="IPR006311">
    <property type="entry name" value="TAT_signal"/>
</dbReference>
<organism evidence="1 2">
    <name type="scientific">Roseovarius ramblicola</name>
    <dbReference type="NCBI Taxonomy" id="2022336"/>
    <lineage>
        <taxon>Bacteria</taxon>
        <taxon>Pseudomonadati</taxon>
        <taxon>Pseudomonadota</taxon>
        <taxon>Alphaproteobacteria</taxon>
        <taxon>Rhodobacterales</taxon>
        <taxon>Roseobacteraceae</taxon>
        <taxon>Roseovarius</taxon>
    </lineage>
</organism>
<proteinExistence type="predicted"/>
<sequence length="211" mass="23110">MTSENFTRRAFITTAAGGAAALISGCGMTAPVSRARGGPVNIGFGLWTGVPGVTFGDRVDNVEGIRRISGPRTWTHPVTGRPMTVYVRTKQEDAGPKIGYYTLRADGSALSRVYDSRPDRSDRFFLDDALMPQGIWQGGVTKTYSMTAYAEGKATKYNVSIRVTKPSFSYKGRAGSMEYIWSQTTMGGREVRKLRYTYSPGIGFVDIDNLM</sequence>
<keyword evidence="2" id="KW-1185">Reference proteome</keyword>
<name>A0ABV5I326_9RHOB</name>
<evidence type="ECO:0008006" key="3">
    <source>
        <dbReference type="Google" id="ProtNLM"/>
    </source>
</evidence>
<evidence type="ECO:0000313" key="1">
    <source>
        <dbReference type="EMBL" id="MFB9150491.1"/>
    </source>
</evidence>
<gene>
    <name evidence="1" type="ORF">ACFFU4_12110</name>
</gene>
<dbReference type="PROSITE" id="PS51318">
    <property type="entry name" value="TAT"/>
    <property type="match status" value="1"/>
</dbReference>
<reference evidence="1 2" key="1">
    <citation type="submission" date="2024-09" db="EMBL/GenBank/DDBJ databases">
        <authorList>
            <person name="Sun Q."/>
            <person name="Mori K."/>
        </authorList>
    </citation>
    <scope>NUCLEOTIDE SEQUENCE [LARGE SCALE GENOMIC DNA]</scope>
    <source>
        <strain evidence="1 2">CECT 9424</strain>
    </source>
</reference>
<evidence type="ECO:0000313" key="2">
    <source>
        <dbReference type="Proteomes" id="UP001589670"/>
    </source>
</evidence>
<protein>
    <recommendedName>
        <fullName evidence="3">Tat pathway signal sequence domain protein</fullName>
    </recommendedName>
</protein>
<dbReference type="RefSeq" id="WP_377070028.1">
    <property type="nucleotide sequence ID" value="NZ_JBHMEC010000017.1"/>
</dbReference>
<dbReference type="EMBL" id="JBHMEC010000017">
    <property type="protein sequence ID" value="MFB9150491.1"/>
    <property type="molecule type" value="Genomic_DNA"/>
</dbReference>
<comment type="caution">
    <text evidence="1">The sequence shown here is derived from an EMBL/GenBank/DDBJ whole genome shotgun (WGS) entry which is preliminary data.</text>
</comment>
<dbReference type="Proteomes" id="UP001589670">
    <property type="component" value="Unassembled WGS sequence"/>
</dbReference>
<accession>A0ABV5I326</accession>